<accession>A0A238VWN2</accession>
<gene>
    <name evidence="2" type="ORF">SAMN06265360_104149</name>
</gene>
<dbReference type="AlphaFoldDB" id="A0A238VWN2"/>
<evidence type="ECO:0000313" key="3">
    <source>
        <dbReference type="Proteomes" id="UP000198348"/>
    </source>
</evidence>
<keyword evidence="3" id="KW-1185">Reference proteome</keyword>
<name>A0A238VWN2_9PSEU</name>
<protein>
    <submittedName>
        <fullName evidence="2">GGDEF domain-containing protein, diguanylate cyclase (C-di-GMP synthetase) or its enzymatically inactive variants</fullName>
    </submittedName>
</protein>
<dbReference type="RefSeq" id="WP_425432274.1">
    <property type="nucleotide sequence ID" value="NZ_FZNW01000004.1"/>
</dbReference>
<dbReference type="EMBL" id="FZNW01000004">
    <property type="protein sequence ID" value="SNR38591.1"/>
    <property type="molecule type" value="Genomic_DNA"/>
</dbReference>
<evidence type="ECO:0000256" key="1">
    <source>
        <dbReference type="SAM" id="MobiDB-lite"/>
    </source>
</evidence>
<sequence>MVDRSASGAYPGGGHAASDATAGADEESRDHEAGALRALRARWRTASLASGWRFPSDWALPEVDTVCATVMREGVTDRALSGLGRARAAAGAGLEETLADLAALHAVLDADRSAGGFADPDIDATPARFVRVTAVAWADVALDQLAHTEVTDSLTGLPTAAYLRTRLAEVYGRAARDGRSVPEDHVLLTVSVDLADVTGWPRLTGMILIADVLRSVFDAGESIAVLGPSTIAVLADRSTGPADRAVAVRREANQRFLADPDLSGLAGARIRVSRLCSTYADTCALLQELSQS</sequence>
<evidence type="ECO:0000313" key="2">
    <source>
        <dbReference type="EMBL" id="SNR38591.1"/>
    </source>
</evidence>
<organism evidence="2 3">
    <name type="scientific">Haloechinothrix alba</name>
    <dbReference type="NCBI Taxonomy" id="664784"/>
    <lineage>
        <taxon>Bacteria</taxon>
        <taxon>Bacillati</taxon>
        <taxon>Actinomycetota</taxon>
        <taxon>Actinomycetes</taxon>
        <taxon>Pseudonocardiales</taxon>
        <taxon>Pseudonocardiaceae</taxon>
        <taxon>Haloechinothrix</taxon>
    </lineage>
</organism>
<feature type="region of interest" description="Disordered" evidence="1">
    <location>
        <begin position="1"/>
        <end position="31"/>
    </location>
</feature>
<dbReference type="Proteomes" id="UP000198348">
    <property type="component" value="Unassembled WGS sequence"/>
</dbReference>
<proteinExistence type="predicted"/>
<reference evidence="2 3" key="1">
    <citation type="submission" date="2017-06" db="EMBL/GenBank/DDBJ databases">
        <authorList>
            <person name="Kim H.J."/>
            <person name="Triplett B.A."/>
        </authorList>
    </citation>
    <scope>NUCLEOTIDE SEQUENCE [LARGE SCALE GENOMIC DNA]</scope>
    <source>
        <strain evidence="2 3">DSM 45207</strain>
    </source>
</reference>